<evidence type="ECO:0000313" key="3">
    <source>
        <dbReference type="Proteomes" id="UP000008063"/>
    </source>
</evidence>
<feature type="region of interest" description="Disordered" evidence="1">
    <location>
        <begin position="21"/>
        <end position="53"/>
    </location>
</feature>
<sequence length="53" mass="6159">MDLAIRSLDYHSYSKVQTVQTGKVQTAEPRDRYKPGIMWHKPGNNTEPNKDKK</sequence>
<dbReference type="InParanoid" id="F8QJT7"/>
<evidence type="ECO:0000256" key="1">
    <source>
        <dbReference type="SAM" id="MobiDB-lite"/>
    </source>
</evidence>
<name>F8QJT7_SERL3</name>
<protein>
    <submittedName>
        <fullName evidence="2">Uncharacterized protein</fullName>
    </submittedName>
</protein>
<dbReference type="EMBL" id="GL945726">
    <property type="protein sequence ID" value="EGN91433.1"/>
    <property type="molecule type" value="Genomic_DNA"/>
</dbReference>
<organism evidence="3">
    <name type="scientific">Serpula lacrymans var. lacrymans (strain S7.3)</name>
    <name type="common">Dry rot fungus</name>
    <dbReference type="NCBI Taxonomy" id="936435"/>
    <lineage>
        <taxon>Eukaryota</taxon>
        <taxon>Fungi</taxon>
        <taxon>Dikarya</taxon>
        <taxon>Basidiomycota</taxon>
        <taxon>Agaricomycotina</taxon>
        <taxon>Agaricomycetes</taxon>
        <taxon>Agaricomycetidae</taxon>
        <taxon>Boletales</taxon>
        <taxon>Coniophorineae</taxon>
        <taxon>Serpulaceae</taxon>
        <taxon>Serpula</taxon>
    </lineage>
</organism>
<dbReference type="AlphaFoldDB" id="F8QJT7"/>
<dbReference type="HOGENOM" id="CLU_3070128_0_0_1"/>
<keyword evidence="3" id="KW-1185">Reference proteome</keyword>
<accession>F8QJT7</accession>
<gene>
    <name evidence="2" type="ORF">SERLA73DRAFT_80484</name>
</gene>
<dbReference type="Proteomes" id="UP000008063">
    <property type="component" value="Unassembled WGS sequence"/>
</dbReference>
<proteinExistence type="predicted"/>
<evidence type="ECO:0000313" key="2">
    <source>
        <dbReference type="EMBL" id="EGN91433.1"/>
    </source>
</evidence>
<reference evidence="3" key="1">
    <citation type="journal article" date="2011" name="Science">
        <title>The plant cell wall-decomposing machinery underlies the functional diversity of forest fungi.</title>
        <authorList>
            <person name="Eastwood D.C."/>
            <person name="Floudas D."/>
            <person name="Binder M."/>
            <person name="Majcherczyk A."/>
            <person name="Schneider P."/>
            <person name="Aerts A."/>
            <person name="Asiegbu F.O."/>
            <person name="Baker S.E."/>
            <person name="Barry K."/>
            <person name="Bendiksby M."/>
            <person name="Blumentritt M."/>
            <person name="Coutinho P.M."/>
            <person name="Cullen D."/>
            <person name="de Vries R.P."/>
            <person name="Gathman A."/>
            <person name="Goodell B."/>
            <person name="Henrissat B."/>
            <person name="Ihrmark K."/>
            <person name="Kauserud H."/>
            <person name="Kohler A."/>
            <person name="LaButti K."/>
            <person name="Lapidus A."/>
            <person name="Lavin J.L."/>
            <person name="Lee Y.-H."/>
            <person name="Lindquist E."/>
            <person name="Lilly W."/>
            <person name="Lucas S."/>
            <person name="Morin E."/>
            <person name="Murat C."/>
            <person name="Oguiza J.A."/>
            <person name="Park J."/>
            <person name="Pisabarro A.G."/>
            <person name="Riley R."/>
            <person name="Rosling A."/>
            <person name="Salamov A."/>
            <person name="Schmidt O."/>
            <person name="Schmutz J."/>
            <person name="Skrede I."/>
            <person name="Stenlid J."/>
            <person name="Wiebenga A."/>
            <person name="Xie X."/>
            <person name="Kuees U."/>
            <person name="Hibbett D.S."/>
            <person name="Hoffmeister D."/>
            <person name="Hoegberg N."/>
            <person name="Martin F."/>
            <person name="Grigoriev I.V."/>
            <person name="Watkinson S.C."/>
        </authorList>
    </citation>
    <scope>NUCLEOTIDE SEQUENCE [LARGE SCALE GENOMIC DNA]</scope>
    <source>
        <strain evidence="3">strain S7.3</strain>
    </source>
</reference>